<dbReference type="Gene3D" id="3.40.50.300">
    <property type="entry name" value="P-loop containing nucleotide triphosphate hydrolases"/>
    <property type="match status" value="1"/>
</dbReference>
<proteinExistence type="predicted"/>
<dbReference type="EMBL" id="AP014808">
    <property type="protein sequence ID" value="BAQ57726.1"/>
    <property type="molecule type" value="Genomic_DNA"/>
</dbReference>
<name>A0A0D6A4P2_9LACO</name>
<keyword evidence="3 5" id="KW-0067">ATP-binding</keyword>
<sequence length="293" mass="32986">MLKIDHLSKSFGAKKVLSDVNFEVPNGKILGIIGKNGAGKTTTFHSILNFITFTGTILWNGEPLTEKDYDQIGYLPEERSLIQKLTVKEQVRYLANLKNMSTKEIYQKLPVWMDKLKVKGNLNDKISSLSKGNQQKVQLICTLIHQPSLIILDEPFSGLDPINVDILRNTILEEKKRGAAIIFSDHDMNNVESLCDSIVLLKDGYAVINGNLHDVRSSFGNTNIFVEAELAISRLKELPHVLSVIEEKDGLYKLTISDEKYGPEIFDQLTHGQYIKVFAQQPPTLTDIFKKEA</sequence>
<evidence type="ECO:0000256" key="3">
    <source>
        <dbReference type="ARBA" id="ARBA00022840"/>
    </source>
</evidence>
<dbReference type="InterPro" id="IPR051782">
    <property type="entry name" value="ABC_Transporter_VariousFunc"/>
</dbReference>
<reference evidence="6 8" key="2">
    <citation type="submission" date="2019-09" db="EMBL/GenBank/DDBJ databases">
        <title>Genome sequencing of Lactobacillus acetotolerans.</title>
        <authorList>
            <person name="Kim K."/>
        </authorList>
    </citation>
    <scope>NUCLEOTIDE SEQUENCE [LARGE SCALE GENOMIC DNA]</scope>
    <source>
        <strain evidence="6 8">LA749</strain>
    </source>
</reference>
<evidence type="ECO:0000256" key="2">
    <source>
        <dbReference type="ARBA" id="ARBA00022741"/>
    </source>
</evidence>
<dbReference type="InterPro" id="IPR027417">
    <property type="entry name" value="P-loop_NTPase"/>
</dbReference>
<dbReference type="SMART" id="SM00382">
    <property type="entry name" value="AAA"/>
    <property type="match status" value="1"/>
</dbReference>
<dbReference type="GeneID" id="78212680"/>
<evidence type="ECO:0000313" key="5">
    <source>
        <dbReference type="EMBL" id="BAQ57726.1"/>
    </source>
</evidence>
<dbReference type="STRING" id="1600.LBAT_1337"/>
<evidence type="ECO:0000313" key="6">
    <source>
        <dbReference type="EMBL" id="QFG51698.1"/>
    </source>
</evidence>
<gene>
    <name evidence="6" type="ORF">LA749_06745</name>
    <name evidence="5" type="ORF">LBAT_1337</name>
</gene>
<dbReference type="Proteomes" id="UP000325393">
    <property type="component" value="Chromosome"/>
</dbReference>
<reference evidence="5 7" key="1">
    <citation type="submission" date="2015-03" db="EMBL/GenBank/DDBJ databases">
        <title>Complete genome sequence of Lactobacillus acetotolerans NBRC 13120.</title>
        <authorList>
            <person name="Toh H."/>
            <person name="Morita H."/>
            <person name="Fujita N."/>
        </authorList>
    </citation>
    <scope>NUCLEOTIDE SEQUENCE [LARGE SCALE GENOMIC DNA]</scope>
    <source>
        <strain evidence="5 7">NBRC 13120</strain>
    </source>
</reference>
<organism evidence="5 7">
    <name type="scientific">Lactobacillus acetotolerans</name>
    <dbReference type="NCBI Taxonomy" id="1600"/>
    <lineage>
        <taxon>Bacteria</taxon>
        <taxon>Bacillati</taxon>
        <taxon>Bacillota</taxon>
        <taxon>Bacilli</taxon>
        <taxon>Lactobacillales</taxon>
        <taxon>Lactobacillaceae</taxon>
        <taxon>Lactobacillus</taxon>
    </lineage>
</organism>
<dbReference type="InterPro" id="IPR017871">
    <property type="entry name" value="ABC_transporter-like_CS"/>
</dbReference>
<evidence type="ECO:0000313" key="7">
    <source>
        <dbReference type="Proteomes" id="UP000035709"/>
    </source>
</evidence>
<feature type="domain" description="ABC transporter" evidence="4">
    <location>
        <begin position="2"/>
        <end position="228"/>
    </location>
</feature>
<evidence type="ECO:0000256" key="1">
    <source>
        <dbReference type="ARBA" id="ARBA00022448"/>
    </source>
</evidence>
<dbReference type="OrthoDB" id="9801987at2"/>
<dbReference type="PANTHER" id="PTHR42939:SF1">
    <property type="entry name" value="ABC TRANSPORTER ATP-BINDING PROTEIN ALBC-RELATED"/>
    <property type="match status" value="1"/>
</dbReference>
<dbReference type="KEGG" id="lae:LBAT_1337"/>
<keyword evidence="1" id="KW-0813">Transport</keyword>
<evidence type="ECO:0000313" key="8">
    <source>
        <dbReference type="Proteomes" id="UP000325393"/>
    </source>
</evidence>
<dbReference type="Pfam" id="PF00005">
    <property type="entry name" value="ABC_tran"/>
    <property type="match status" value="1"/>
</dbReference>
<dbReference type="PATRIC" id="fig|1600.4.peg.1365"/>
<dbReference type="AlphaFoldDB" id="A0A0D6A4P2"/>
<dbReference type="EMBL" id="CP044496">
    <property type="protein sequence ID" value="QFG51698.1"/>
    <property type="molecule type" value="Genomic_DNA"/>
</dbReference>
<evidence type="ECO:0000259" key="4">
    <source>
        <dbReference type="PROSITE" id="PS50893"/>
    </source>
</evidence>
<keyword evidence="2" id="KW-0547">Nucleotide-binding</keyword>
<dbReference type="InterPro" id="IPR025302">
    <property type="entry name" value="DrrA1/2-like_C"/>
</dbReference>
<dbReference type="PANTHER" id="PTHR42939">
    <property type="entry name" value="ABC TRANSPORTER ATP-BINDING PROTEIN ALBC-RELATED"/>
    <property type="match status" value="1"/>
</dbReference>
<protein>
    <submittedName>
        <fullName evidence="5">ABC transporter ATP-binding component</fullName>
    </submittedName>
    <submittedName>
        <fullName evidence="6">ABC transporter ATP-binding protein</fullName>
    </submittedName>
</protein>
<accession>A0A0D6A4P2</accession>
<keyword evidence="7" id="KW-1185">Reference proteome</keyword>
<dbReference type="Pfam" id="PF13732">
    <property type="entry name" value="DrrA1-3_C"/>
    <property type="match status" value="1"/>
</dbReference>
<dbReference type="RefSeq" id="WP_056970656.1">
    <property type="nucleotide sequence ID" value="NZ_AP014808.1"/>
</dbReference>
<dbReference type="PROSITE" id="PS00211">
    <property type="entry name" value="ABC_TRANSPORTER_1"/>
    <property type="match status" value="1"/>
</dbReference>
<dbReference type="InterPro" id="IPR003439">
    <property type="entry name" value="ABC_transporter-like_ATP-bd"/>
</dbReference>
<dbReference type="InterPro" id="IPR003593">
    <property type="entry name" value="AAA+_ATPase"/>
</dbReference>
<dbReference type="SUPFAM" id="SSF52540">
    <property type="entry name" value="P-loop containing nucleoside triphosphate hydrolases"/>
    <property type="match status" value="1"/>
</dbReference>
<dbReference type="PROSITE" id="PS50893">
    <property type="entry name" value="ABC_TRANSPORTER_2"/>
    <property type="match status" value="1"/>
</dbReference>
<dbReference type="GO" id="GO:0016887">
    <property type="term" value="F:ATP hydrolysis activity"/>
    <property type="evidence" value="ECO:0007669"/>
    <property type="project" value="InterPro"/>
</dbReference>
<dbReference type="Proteomes" id="UP000035709">
    <property type="component" value="Chromosome"/>
</dbReference>
<dbReference type="GO" id="GO:0005524">
    <property type="term" value="F:ATP binding"/>
    <property type="evidence" value="ECO:0007669"/>
    <property type="project" value="UniProtKB-KW"/>
</dbReference>